<dbReference type="SUPFAM" id="SSF50129">
    <property type="entry name" value="GroES-like"/>
    <property type="match status" value="1"/>
</dbReference>
<evidence type="ECO:0000259" key="2">
    <source>
        <dbReference type="SMART" id="SM00829"/>
    </source>
</evidence>
<organism evidence="3 4">
    <name type="scientific">Vibrio ishigakensis</name>
    <dbReference type="NCBI Taxonomy" id="1481914"/>
    <lineage>
        <taxon>Bacteria</taxon>
        <taxon>Pseudomonadati</taxon>
        <taxon>Pseudomonadota</taxon>
        <taxon>Gammaproteobacteria</taxon>
        <taxon>Vibrionales</taxon>
        <taxon>Vibrionaceae</taxon>
        <taxon>Vibrio</taxon>
    </lineage>
</organism>
<dbReference type="PANTHER" id="PTHR43205:SF7">
    <property type="entry name" value="PROSTAGLANDIN REDUCTASE 1"/>
    <property type="match status" value="1"/>
</dbReference>
<dbReference type="Pfam" id="PF16884">
    <property type="entry name" value="ADH_N_2"/>
    <property type="match status" value="1"/>
</dbReference>
<dbReference type="SUPFAM" id="SSF51735">
    <property type="entry name" value="NAD(P)-binding Rossmann-fold domains"/>
    <property type="match status" value="1"/>
</dbReference>
<gene>
    <name evidence="3" type="ORF">JCM19232_3805</name>
</gene>
<dbReference type="InterPro" id="IPR041694">
    <property type="entry name" value="ADH_N_2"/>
</dbReference>
<dbReference type="AlphaFoldDB" id="A0A0B8PCG2"/>
<dbReference type="InterPro" id="IPR013149">
    <property type="entry name" value="ADH-like_C"/>
</dbReference>
<proteinExistence type="predicted"/>
<dbReference type="InterPro" id="IPR045010">
    <property type="entry name" value="MDR_fam"/>
</dbReference>
<dbReference type="SMART" id="SM00829">
    <property type="entry name" value="PKS_ER"/>
    <property type="match status" value="1"/>
</dbReference>
<dbReference type="PANTHER" id="PTHR43205">
    <property type="entry name" value="PROSTAGLANDIN REDUCTASE"/>
    <property type="match status" value="1"/>
</dbReference>
<dbReference type="Gene3D" id="3.40.50.720">
    <property type="entry name" value="NAD(P)-binding Rossmann-like Domain"/>
    <property type="match status" value="1"/>
</dbReference>
<reference evidence="3 4" key="1">
    <citation type="submission" date="2015-01" db="EMBL/GenBank/DDBJ databases">
        <title>Vibrio sp. C5 JCM 19232 whole genome shotgun sequence.</title>
        <authorList>
            <person name="Sawabe T."/>
            <person name="Meirelles P."/>
            <person name="Feng G."/>
            <person name="Sayaka M."/>
            <person name="Hattori M."/>
            <person name="Ohkuma M."/>
        </authorList>
    </citation>
    <scope>NUCLEOTIDE SEQUENCE [LARGE SCALE GENOMIC DNA]</scope>
    <source>
        <strain evidence="3 4">JCM19232</strain>
    </source>
</reference>
<comment type="caution">
    <text evidence="3">The sequence shown here is derived from an EMBL/GenBank/DDBJ whole genome shotgun (WGS) entry which is preliminary data.</text>
</comment>
<sequence>MTDSINRRIVLASRPVGAPVPANFRLEEAEQPSPKQGEILLRSVYLSLDPYMRGRMNDAKSYADPVAIDEVMVGGTVCQVVESNNSEFEVGEWVLAYSGWQDYGVSTGEGLIKLGKKPENPSYALGVMGMPGFTAYMGLLDIGQPKQGDTLVVAAATGAVGSMVGQIGKLRGCRVIGVAGGTEKCQYAKDQLGFDECIDHTADDFAQQLAQACDKGIDIYFENVGGKVFDAVMPLLNTGARIPLCGLISQYNATSLPEGPDRLSMLMGQLLIKRIKMQGFIIFDDYAHRYGEFAADMSKWLAEGKIHYREHLIEGLENAPEAFIGLLEGKNFGKLVIKTNE</sequence>
<feature type="domain" description="Enoyl reductase (ER)" evidence="2">
    <location>
        <begin position="19"/>
        <end position="337"/>
    </location>
</feature>
<dbReference type="FunFam" id="3.40.50.720:FF:000121">
    <property type="entry name" value="Prostaglandin reductase 2"/>
    <property type="match status" value="1"/>
</dbReference>
<dbReference type="Proteomes" id="UP000031670">
    <property type="component" value="Unassembled WGS sequence"/>
</dbReference>
<dbReference type="InterPro" id="IPR020843">
    <property type="entry name" value="ER"/>
</dbReference>
<reference evidence="3 4" key="2">
    <citation type="submission" date="2015-01" db="EMBL/GenBank/DDBJ databases">
        <authorList>
            <consortium name="NBRP consortium"/>
            <person name="Sawabe T."/>
            <person name="Meirelles P."/>
            <person name="Feng G."/>
            <person name="Sayaka M."/>
            <person name="Hattori M."/>
            <person name="Ohkuma M."/>
        </authorList>
    </citation>
    <scope>NUCLEOTIDE SEQUENCE [LARGE SCALE GENOMIC DNA]</scope>
    <source>
        <strain evidence="3 4">JCM19232</strain>
    </source>
</reference>
<dbReference type="Gene3D" id="3.90.180.10">
    <property type="entry name" value="Medium-chain alcohol dehydrogenases, catalytic domain"/>
    <property type="match status" value="1"/>
</dbReference>
<dbReference type="CDD" id="cd05288">
    <property type="entry name" value="PGDH"/>
    <property type="match status" value="1"/>
</dbReference>
<protein>
    <submittedName>
        <fullName evidence="3">Putative oxidoreductase yncB</fullName>
    </submittedName>
</protein>
<evidence type="ECO:0000313" key="3">
    <source>
        <dbReference type="EMBL" id="GAM60863.1"/>
    </source>
</evidence>
<name>A0A0B8PCG2_9VIBR</name>
<dbReference type="EMBL" id="BBSA01000002">
    <property type="protein sequence ID" value="GAM60863.1"/>
    <property type="molecule type" value="Genomic_DNA"/>
</dbReference>
<evidence type="ECO:0000256" key="1">
    <source>
        <dbReference type="ARBA" id="ARBA00023002"/>
    </source>
</evidence>
<dbReference type="InterPro" id="IPR011032">
    <property type="entry name" value="GroES-like_sf"/>
</dbReference>
<dbReference type="GO" id="GO:0016628">
    <property type="term" value="F:oxidoreductase activity, acting on the CH-CH group of donors, NAD or NADP as acceptor"/>
    <property type="evidence" value="ECO:0007669"/>
    <property type="project" value="InterPro"/>
</dbReference>
<dbReference type="InterPro" id="IPR036291">
    <property type="entry name" value="NAD(P)-bd_dom_sf"/>
</dbReference>
<accession>A0A0B8PCG2</accession>
<evidence type="ECO:0000313" key="4">
    <source>
        <dbReference type="Proteomes" id="UP000031670"/>
    </source>
</evidence>
<dbReference type="Pfam" id="PF00107">
    <property type="entry name" value="ADH_zinc_N"/>
    <property type="match status" value="1"/>
</dbReference>
<keyword evidence="1" id="KW-0560">Oxidoreductase</keyword>